<name>A0ABN2A6S2_9ACTN</name>
<dbReference type="RefSeq" id="WP_344502331.1">
    <property type="nucleotide sequence ID" value="NZ_BAAAQD010000004.1"/>
</dbReference>
<keyword evidence="2" id="KW-1185">Reference proteome</keyword>
<evidence type="ECO:0000313" key="1">
    <source>
        <dbReference type="EMBL" id="GAA1512551.1"/>
    </source>
</evidence>
<dbReference type="EMBL" id="BAAAQD010000004">
    <property type="protein sequence ID" value="GAA1512551.1"/>
    <property type="molecule type" value="Genomic_DNA"/>
</dbReference>
<protein>
    <submittedName>
        <fullName evidence="1">Uncharacterized protein</fullName>
    </submittedName>
</protein>
<gene>
    <name evidence="1" type="ORF">GCM10009827_028630</name>
</gene>
<comment type="caution">
    <text evidence="1">The sequence shown here is derived from an EMBL/GenBank/DDBJ whole genome shotgun (WGS) entry which is preliminary data.</text>
</comment>
<sequence length="52" mass="5201">MSFPVGGFALVGGGERRCLPVRGGVACCVYVEGAGQDVTGPVAEAFLKTLSA</sequence>
<reference evidence="1 2" key="1">
    <citation type="journal article" date="2019" name="Int. J. Syst. Evol. Microbiol.">
        <title>The Global Catalogue of Microorganisms (GCM) 10K type strain sequencing project: providing services to taxonomists for standard genome sequencing and annotation.</title>
        <authorList>
            <consortium name="The Broad Institute Genomics Platform"/>
            <consortium name="The Broad Institute Genome Sequencing Center for Infectious Disease"/>
            <person name="Wu L."/>
            <person name="Ma J."/>
        </authorList>
    </citation>
    <scope>NUCLEOTIDE SEQUENCE [LARGE SCALE GENOMIC DNA]</scope>
    <source>
        <strain evidence="1 2">JCM 15933</strain>
    </source>
</reference>
<proteinExistence type="predicted"/>
<organism evidence="1 2">
    <name type="scientific">Dactylosporangium maewongense</name>
    <dbReference type="NCBI Taxonomy" id="634393"/>
    <lineage>
        <taxon>Bacteria</taxon>
        <taxon>Bacillati</taxon>
        <taxon>Actinomycetota</taxon>
        <taxon>Actinomycetes</taxon>
        <taxon>Micromonosporales</taxon>
        <taxon>Micromonosporaceae</taxon>
        <taxon>Dactylosporangium</taxon>
    </lineage>
</organism>
<dbReference type="Proteomes" id="UP001501470">
    <property type="component" value="Unassembled WGS sequence"/>
</dbReference>
<accession>A0ABN2A6S2</accession>
<evidence type="ECO:0000313" key="2">
    <source>
        <dbReference type="Proteomes" id="UP001501470"/>
    </source>
</evidence>